<protein>
    <recommendedName>
        <fullName evidence="5">Propionyl-CoA carboxylase alpha chain, mitochondrial</fullName>
        <ecNumber evidence="4">6.4.1.3</ecNumber>
    </recommendedName>
    <alternativeName>
        <fullName evidence="17">Propanoyl-CoA:carbon dioxide ligase subunit alpha</fullName>
    </alternativeName>
</protein>
<comment type="cofactor">
    <cofactor evidence="1">
        <name>biotin</name>
        <dbReference type="ChEBI" id="CHEBI:57586"/>
    </cofactor>
</comment>
<dbReference type="Pfam" id="PF00289">
    <property type="entry name" value="Biotin_carb_N"/>
    <property type="match status" value="1"/>
</dbReference>
<dbReference type="Gene3D" id="3.30.470.20">
    <property type="entry name" value="ATP-grasp fold, B domain"/>
    <property type="match status" value="1"/>
</dbReference>
<keyword evidence="6" id="KW-0436">Ligase</keyword>
<evidence type="ECO:0000256" key="16">
    <source>
        <dbReference type="ARBA" id="ARBA00023267"/>
    </source>
</evidence>
<keyword evidence="7" id="KW-0479">Metal-binding</keyword>
<dbReference type="SUPFAM" id="SSF56059">
    <property type="entry name" value="Glutathione synthetase ATP-binding domain-like"/>
    <property type="match status" value="1"/>
</dbReference>
<dbReference type="PROSITE" id="PS50968">
    <property type="entry name" value="BIOTINYL_LIPOYL"/>
    <property type="match status" value="1"/>
</dbReference>
<dbReference type="Pfam" id="PF00364">
    <property type="entry name" value="Biotin_lipoyl"/>
    <property type="match status" value="1"/>
</dbReference>
<evidence type="ECO:0000259" key="22">
    <source>
        <dbReference type="PROSITE" id="PS50975"/>
    </source>
</evidence>
<evidence type="ECO:0000256" key="10">
    <source>
        <dbReference type="ARBA" id="ARBA00022842"/>
    </source>
</evidence>
<evidence type="ECO:0000256" key="4">
    <source>
        <dbReference type="ARBA" id="ARBA00013050"/>
    </source>
</evidence>
<dbReference type="SUPFAM" id="SSF51246">
    <property type="entry name" value="Rudiment single hybrid motif"/>
    <property type="match status" value="1"/>
</dbReference>
<keyword evidence="25" id="KW-1185">Reference proteome</keyword>
<dbReference type="Pfam" id="PF02785">
    <property type="entry name" value="Biotin_carb_C"/>
    <property type="match status" value="1"/>
</dbReference>
<evidence type="ECO:0000256" key="8">
    <source>
        <dbReference type="ARBA" id="ARBA00022741"/>
    </source>
</evidence>
<proteinExistence type="predicted"/>
<evidence type="ECO:0000256" key="6">
    <source>
        <dbReference type="ARBA" id="ARBA00022598"/>
    </source>
</evidence>
<dbReference type="InterPro" id="IPR016185">
    <property type="entry name" value="PreATP-grasp_dom_sf"/>
</dbReference>
<dbReference type="PANTHER" id="PTHR18866">
    <property type="entry name" value="CARBOXYLASE:PYRUVATE/ACETYL-COA/PROPIONYL-COA CARBOXYLASE"/>
    <property type="match status" value="1"/>
</dbReference>
<dbReference type="EC" id="6.4.1.3" evidence="4"/>
<evidence type="ECO:0000256" key="5">
    <source>
        <dbReference type="ARBA" id="ARBA00018058"/>
    </source>
</evidence>
<dbReference type="GO" id="GO:0005759">
    <property type="term" value="C:mitochondrial matrix"/>
    <property type="evidence" value="ECO:0007669"/>
    <property type="project" value="UniProtKB-SubCell"/>
</dbReference>
<dbReference type="PROSITE" id="PS00188">
    <property type="entry name" value="BIOTIN"/>
    <property type="match status" value="1"/>
</dbReference>
<dbReference type="Proteomes" id="UP001634394">
    <property type="component" value="Unassembled WGS sequence"/>
</dbReference>
<comment type="catalytic activity">
    <reaction evidence="18">
        <text>butanoyl-CoA + hydrogencarbonate + ATP = (2S)-ethylmalonyl-CoA + ADP + phosphate + H(+)</text>
        <dbReference type="Rhea" id="RHEA:59520"/>
        <dbReference type="ChEBI" id="CHEBI:15378"/>
        <dbReference type="ChEBI" id="CHEBI:17544"/>
        <dbReference type="ChEBI" id="CHEBI:30616"/>
        <dbReference type="ChEBI" id="CHEBI:43474"/>
        <dbReference type="ChEBI" id="CHEBI:57371"/>
        <dbReference type="ChEBI" id="CHEBI:60909"/>
        <dbReference type="ChEBI" id="CHEBI:456216"/>
    </reaction>
    <physiologicalReaction direction="left-to-right" evidence="18">
        <dbReference type="Rhea" id="RHEA:59521"/>
    </physiologicalReaction>
</comment>
<feature type="domain" description="ATP-grasp" evidence="22">
    <location>
        <begin position="177"/>
        <end position="372"/>
    </location>
</feature>
<dbReference type="CDD" id="cd06850">
    <property type="entry name" value="biotinyl_domain"/>
    <property type="match status" value="1"/>
</dbReference>
<keyword evidence="13" id="KW-0443">Lipid metabolism</keyword>
<gene>
    <name evidence="24" type="ORF">ACJMK2_017549</name>
</gene>
<evidence type="ECO:0000256" key="7">
    <source>
        <dbReference type="ARBA" id="ARBA00022723"/>
    </source>
</evidence>
<dbReference type="Pfam" id="PF02786">
    <property type="entry name" value="CPSase_L_D2"/>
    <property type="match status" value="1"/>
</dbReference>
<evidence type="ECO:0000256" key="17">
    <source>
        <dbReference type="ARBA" id="ARBA00031557"/>
    </source>
</evidence>
<keyword evidence="11" id="KW-0809">Transit peptide</keyword>
<dbReference type="GO" id="GO:0004658">
    <property type="term" value="F:propionyl-CoA carboxylase activity"/>
    <property type="evidence" value="ECO:0007669"/>
    <property type="project" value="UniProtKB-EC"/>
</dbReference>
<evidence type="ECO:0000259" key="23">
    <source>
        <dbReference type="PROSITE" id="PS50979"/>
    </source>
</evidence>
<evidence type="ECO:0000256" key="20">
    <source>
        <dbReference type="PROSITE-ProRule" id="PRU00409"/>
    </source>
</evidence>
<evidence type="ECO:0000259" key="21">
    <source>
        <dbReference type="PROSITE" id="PS50968"/>
    </source>
</evidence>
<evidence type="ECO:0000256" key="3">
    <source>
        <dbReference type="ARBA" id="ARBA00005060"/>
    </source>
</evidence>
<feature type="domain" description="Biotin carboxylation" evidence="23">
    <location>
        <begin position="56"/>
        <end position="503"/>
    </location>
</feature>
<dbReference type="EMBL" id="JBJQND010000016">
    <property type="protein sequence ID" value="KAL3846572.1"/>
    <property type="molecule type" value="Genomic_DNA"/>
</dbReference>
<comment type="subcellular location">
    <subcellularLocation>
        <location evidence="2">Mitochondrion matrix</location>
    </subcellularLocation>
</comment>
<dbReference type="Gene3D" id="3.40.50.20">
    <property type="match status" value="1"/>
</dbReference>
<comment type="caution">
    <text evidence="24">The sequence shown here is derived from an EMBL/GenBank/DDBJ whole genome shotgun (WGS) entry which is preliminary data.</text>
</comment>
<evidence type="ECO:0000313" key="25">
    <source>
        <dbReference type="Proteomes" id="UP001634394"/>
    </source>
</evidence>
<keyword evidence="9 20" id="KW-0067">ATP-binding</keyword>
<name>A0ABD3UAP8_SINWO</name>
<dbReference type="InterPro" id="IPR050856">
    <property type="entry name" value="Biotin_carboxylase_complex"/>
</dbReference>
<dbReference type="SUPFAM" id="SSF51230">
    <property type="entry name" value="Single hybrid motif"/>
    <property type="match status" value="1"/>
</dbReference>
<sequence>MAASMRMQLPSALLTCSSLRYATLSRVFSTSRTVYTTAGNKKEFYWNDKYNPDEPMFEKILIANRGEIACRVMKTCKRLGIKTVAVHSDVDSLAVHTRMADETVCIGPAPTSESYLKMDVILDAVKKTGAQAVHPGYGFLSENTVFAAKLAEIGVEFIGPSSKSIHAMGDKIESKRIAMRAKVNMIPGHDGVVKDADHCVELAKEIGYPVMIKASAGGGGKGMRIAWNDKEARTAFRLSSQEAKSSFGDDRMLIEKFIDNPRHIEMQVLGDKFGNVLWLNERECSIQRRNQKVIEEAPSTFVDPAMRKAMGEQAVSLAKAVEYYSAGTVEFLVDSKKNFYFLEMNTRLQVEHPITECITGIDVVHQMLRVGKGHKLLHKQSDIPVNGWAVECRVYAEDPYKNFGMPSIGRLNKYIEPLHIPNVRCDSGVQEGSNISIYYDPMICKLVTYGDNRTEALSTMVKALDSYIIKGVTHNIPLLRDVVTEERFVKGNITTKYLQEVFKEGFKGKQLSSGETNELAALAAAVYCKDQLQSRTFKNQNRVPLTSNLPLKWTLDITIADQHLKVKVAKTPGKYEIDVNGTKISINDGLNFSSPLIDANVNGESRLFQLTKRLGGGQYKLRYFGTVFQVSIMDEYAAEMKKLMPEKVVMDTSTMVLAPMPGMLKSVSVEAGQSVSEGQEVAVLEAMKMQNSLVAAKTGKVKAVHFKTGTTVDEGDVLVELE</sequence>
<dbReference type="InterPro" id="IPR041265">
    <property type="entry name" value="PCC_BT"/>
</dbReference>
<keyword evidence="12" id="KW-0442">Lipid degradation</keyword>
<dbReference type="InterPro" id="IPR005481">
    <property type="entry name" value="BC-like_N"/>
</dbReference>
<dbReference type="PANTHER" id="PTHR18866:SF33">
    <property type="entry name" value="METHYLCROTONOYL-COA CARBOXYLASE SUBUNIT ALPHA, MITOCHONDRIAL-RELATED"/>
    <property type="match status" value="1"/>
</dbReference>
<dbReference type="GO" id="GO:0005524">
    <property type="term" value="F:ATP binding"/>
    <property type="evidence" value="ECO:0007669"/>
    <property type="project" value="UniProtKB-UniRule"/>
</dbReference>
<feature type="domain" description="Lipoyl-binding" evidence="21">
    <location>
        <begin position="647"/>
        <end position="722"/>
    </location>
</feature>
<dbReference type="FunFam" id="3.30.470.20:FF:000028">
    <property type="entry name" value="Methylcrotonoyl-CoA carboxylase subunit alpha, mitochondrial"/>
    <property type="match status" value="1"/>
</dbReference>
<dbReference type="InterPro" id="IPR005482">
    <property type="entry name" value="Biotin_COase_C"/>
</dbReference>
<dbReference type="InterPro" id="IPR011053">
    <property type="entry name" value="Single_hybrid_motif"/>
</dbReference>
<evidence type="ECO:0000256" key="15">
    <source>
        <dbReference type="ARBA" id="ARBA00023211"/>
    </source>
</evidence>
<dbReference type="PROSITE" id="PS00866">
    <property type="entry name" value="CPSASE_1"/>
    <property type="match status" value="1"/>
</dbReference>
<dbReference type="FunFam" id="3.30.1490.20:FF:000003">
    <property type="entry name" value="acetyl-CoA carboxylase isoform X1"/>
    <property type="match status" value="1"/>
</dbReference>
<dbReference type="PROSITE" id="PS50975">
    <property type="entry name" value="ATP_GRASP"/>
    <property type="match status" value="1"/>
</dbReference>
<dbReference type="InterPro" id="IPR000089">
    <property type="entry name" value="Biotin_lipoyl"/>
</dbReference>
<keyword evidence="8 20" id="KW-0547">Nucleotide-binding</keyword>
<evidence type="ECO:0000256" key="18">
    <source>
        <dbReference type="ARBA" id="ARBA00048208"/>
    </source>
</evidence>
<keyword evidence="10" id="KW-0460">Magnesium</keyword>
<keyword evidence="16" id="KW-0092">Biotin</keyword>
<evidence type="ECO:0000256" key="2">
    <source>
        <dbReference type="ARBA" id="ARBA00004305"/>
    </source>
</evidence>
<dbReference type="Pfam" id="PF18140">
    <property type="entry name" value="PCC_BT"/>
    <property type="match status" value="1"/>
</dbReference>
<evidence type="ECO:0000256" key="19">
    <source>
        <dbReference type="ARBA" id="ARBA00049495"/>
    </source>
</evidence>
<dbReference type="AlphaFoldDB" id="A0ABD3UAP8"/>
<dbReference type="Gene3D" id="2.40.50.100">
    <property type="match status" value="1"/>
</dbReference>
<dbReference type="FunFam" id="3.40.50.20:FF:000010">
    <property type="entry name" value="Propionyl-CoA carboxylase subunit alpha"/>
    <property type="match status" value="1"/>
</dbReference>
<dbReference type="PROSITE" id="PS00867">
    <property type="entry name" value="CPSASE_2"/>
    <property type="match status" value="1"/>
</dbReference>
<dbReference type="GO" id="GO:0046872">
    <property type="term" value="F:metal ion binding"/>
    <property type="evidence" value="ECO:0007669"/>
    <property type="project" value="UniProtKB-KW"/>
</dbReference>
<comment type="catalytic activity">
    <reaction evidence="19">
        <text>propanoyl-CoA + hydrogencarbonate + ATP = (S)-methylmalonyl-CoA + ADP + phosphate + H(+)</text>
        <dbReference type="Rhea" id="RHEA:23720"/>
        <dbReference type="ChEBI" id="CHEBI:15378"/>
        <dbReference type="ChEBI" id="CHEBI:17544"/>
        <dbReference type="ChEBI" id="CHEBI:30616"/>
        <dbReference type="ChEBI" id="CHEBI:43474"/>
        <dbReference type="ChEBI" id="CHEBI:57327"/>
        <dbReference type="ChEBI" id="CHEBI:57392"/>
        <dbReference type="ChEBI" id="CHEBI:456216"/>
        <dbReference type="EC" id="6.4.1.3"/>
    </reaction>
    <physiologicalReaction direction="left-to-right" evidence="19">
        <dbReference type="Rhea" id="RHEA:23721"/>
    </physiologicalReaction>
</comment>
<reference evidence="24 25" key="1">
    <citation type="submission" date="2024-11" db="EMBL/GenBank/DDBJ databases">
        <title>Chromosome-level genome assembly of the freshwater bivalve Anodonta woodiana.</title>
        <authorList>
            <person name="Chen X."/>
        </authorList>
    </citation>
    <scope>NUCLEOTIDE SEQUENCE [LARGE SCALE GENOMIC DNA]</scope>
    <source>
        <strain evidence="24">MN2024</strain>
        <tissue evidence="24">Gills</tissue>
    </source>
</reference>
<dbReference type="GO" id="GO:0016042">
    <property type="term" value="P:lipid catabolic process"/>
    <property type="evidence" value="ECO:0007669"/>
    <property type="project" value="UniProtKB-KW"/>
</dbReference>
<keyword evidence="15" id="KW-0464">Manganese</keyword>
<comment type="pathway">
    <text evidence="3">Metabolic intermediate metabolism; propanoyl-CoA degradation; succinyl-CoA from propanoyl-CoA: step 1/3.</text>
</comment>
<evidence type="ECO:0000256" key="1">
    <source>
        <dbReference type="ARBA" id="ARBA00001953"/>
    </source>
</evidence>
<keyword evidence="14" id="KW-0496">Mitochondrion</keyword>
<dbReference type="PROSITE" id="PS50979">
    <property type="entry name" value="BC"/>
    <property type="match status" value="1"/>
</dbReference>
<accession>A0ABD3UAP8</accession>
<evidence type="ECO:0000256" key="12">
    <source>
        <dbReference type="ARBA" id="ARBA00022963"/>
    </source>
</evidence>
<dbReference type="Gene3D" id="3.30.1490.20">
    <property type="entry name" value="ATP-grasp fold, A domain"/>
    <property type="match status" value="1"/>
</dbReference>
<evidence type="ECO:0000256" key="13">
    <source>
        <dbReference type="ARBA" id="ARBA00023098"/>
    </source>
</evidence>
<dbReference type="SMART" id="SM00878">
    <property type="entry name" value="Biotin_carb_C"/>
    <property type="match status" value="1"/>
</dbReference>
<dbReference type="InterPro" id="IPR011764">
    <property type="entry name" value="Biotin_carboxylation_dom"/>
</dbReference>
<evidence type="ECO:0000256" key="14">
    <source>
        <dbReference type="ARBA" id="ARBA00023128"/>
    </source>
</evidence>
<dbReference type="InterPro" id="IPR005479">
    <property type="entry name" value="CPAse_ATP-bd"/>
</dbReference>
<dbReference type="SUPFAM" id="SSF52440">
    <property type="entry name" value="PreATP-grasp domain"/>
    <property type="match status" value="1"/>
</dbReference>
<evidence type="ECO:0000313" key="24">
    <source>
        <dbReference type="EMBL" id="KAL3846572.1"/>
    </source>
</evidence>
<dbReference type="InterPro" id="IPR011761">
    <property type="entry name" value="ATP-grasp"/>
</dbReference>
<evidence type="ECO:0000256" key="9">
    <source>
        <dbReference type="ARBA" id="ARBA00022840"/>
    </source>
</evidence>
<dbReference type="InterPro" id="IPR011054">
    <property type="entry name" value="Rudment_hybrid_motif"/>
</dbReference>
<dbReference type="FunFam" id="2.40.50.100:FF:000003">
    <property type="entry name" value="Acetyl-CoA carboxylase biotin carboxyl carrier protein"/>
    <property type="match status" value="1"/>
</dbReference>
<organism evidence="24 25">
    <name type="scientific">Sinanodonta woodiana</name>
    <name type="common">Chinese pond mussel</name>
    <name type="synonym">Anodonta woodiana</name>
    <dbReference type="NCBI Taxonomy" id="1069815"/>
    <lineage>
        <taxon>Eukaryota</taxon>
        <taxon>Metazoa</taxon>
        <taxon>Spiralia</taxon>
        <taxon>Lophotrochozoa</taxon>
        <taxon>Mollusca</taxon>
        <taxon>Bivalvia</taxon>
        <taxon>Autobranchia</taxon>
        <taxon>Heteroconchia</taxon>
        <taxon>Palaeoheterodonta</taxon>
        <taxon>Unionida</taxon>
        <taxon>Unionoidea</taxon>
        <taxon>Unionidae</taxon>
        <taxon>Unioninae</taxon>
        <taxon>Sinanodonta</taxon>
    </lineage>
</organism>
<dbReference type="InterPro" id="IPR001882">
    <property type="entry name" value="Biotin_BS"/>
</dbReference>
<evidence type="ECO:0000256" key="11">
    <source>
        <dbReference type="ARBA" id="ARBA00022946"/>
    </source>
</evidence>
<dbReference type="Gene3D" id="3.30.700.30">
    <property type="match status" value="1"/>
</dbReference>
<dbReference type="InterPro" id="IPR013815">
    <property type="entry name" value="ATP_grasp_subdomain_1"/>
</dbReference>
<dbReference type="NCBIfam" id="NF006367">
    <property type="entry name" value="PRK08591.1"/>
    <property type="match status" value="1"/>
</dbReference>